<feature type="domain" description="RING-type" evidence="2">
    <location>
        <begin position="418"/>
        <end position="452"/>
    </location>
</feature>
<name>A0AAU9I985_9CILI</name>
<protein>
    <recommendedName>
        <fullName evidence="2">RING-type domain-containing protein</fullName>
    </recommendedName>
</protein>
<dbReference type="SUPFAM" id="SSF57850">
    <property type="entry name" value="RING/U-box"/>
    <property type="match status" value="1"/>
</dbReference>
<feature type="compositionally biased region" description="Polar residues" evidence="1">
    <location>
        <begin position="251"/>
        <end position="263"/>
    </location>
</feature>
<dbReference type="EMBL" id="CAJZBQ010000005">
    <property type="protein sequence ID" value="CAG9311853.1"/>
    <property type="molecule type" value="Genomic_DNA"/>
</dbReference>
<proteinExistence type="predicted"/>
<evidence type="ECO:0000313" key="4">
    <source>
        <dbReference type="Proteomes" id="UP001162131"/>
    </source>
</evidence>
<gene>
    <name evidence="3" type="ORF">BSTOLATCC_MIC5113</name>
</gene>
<accession>A0AAU9I985</accession>
<organism evidence="3 4">
    <name type="scientific">Blepharisma stoltei</name>
    <dbReference type="NCBI Taxonomy" id="1481888"/>
    <lineage>
        <taxon>Eukaryota</taxon>
        <taxon>Sar</taxon>
        <taxon>Alveolata</taxon>
        <taxon>Ciliophora</taxon>
        <taxon>Postciliodesmatophora</taxon>
        <taxon>Heterotrichea</taxon>
        <taxon>Heterotrichida</taxon>
        <taxon>Blepharismidae</taxon>
        <taxon>Blepharisma</taxon>
    </lineage>
</organism>
<dbReference type="Proteomes" id="UP001162131">
    <property type="component" value="Unassembled WGS sequence"/>
</dbReference>
<sequence length="454" mass="51270">MNQYGYNANIYPYRGYQEQQYRDSQNIFATVPATNSSMDIEDGIPNIEPPGLQHPKSTNIFPKVNPQSQDYNLKAPNLYQEPQKRGQSLKESVVSLFENLGNLVAAYAPSEDKEQLRSLVNQAIQDYPELESKLQVLLQTSLKKINQPSRAEIPNGGCQHYGAERYTPICKQSHCKECLRELIFADPENSQQIACPCGIGLSRKNKDEIAPELNPYIKKQIGNSINIPAQNFSQGRPQADLKQNFKPAPQSFQENVEKQSPPQLQKKPIPPANQNKPQPKIFAAENKKHQNPLPPNQIIPKRIPENQSPPKYQHPPELPKNKNPRSGPRIDANKLACTVCSAVKDIDNFTAITCSGHDICSTCRVIYLQRSHECPKCYRVYSDSEIEMISILAATLPPEELNVPQNQQNFERQEEFICIHCGNKIAKSETHMYECMHPLHIQCQTPTGCPVCGY</sequence>
<evidence type="ECO:0000313" key="3">
    <source>
        <dbReference type="EMBL" id="CAG9311853.1"/>
    </source>
</evidence>
<keyword evidence="4" id="KW-1185">Reference proteome</keyword>
<reference evidence="3" key="1">
    <citation type="submission" date="2021-09" db="EMBL/GenBank/DDBJ databases">
        <authorList>
            <consortium name="AG Swart"/>
            <person name="Singh M."/>
            <person name="Singh A."/>
            <person name="Seah K."/>
            <person name="Emmerich C."/>
        </authorList>
    </citation>
    <scope>NUCLEOTIDE SEQUENCE</scope>
    <source>
        <strain evidence="3">ATCC30299</strain>
    </source>
</reference>
<comment type="caution">
    <text evidence="3">The sequence shown here is derived from an EMBL/GenBank/DDBJ whole genome shotgun (WGS) entry which is preliminary data.</text>
</comment>
<evidence type="ECO:0000259" key="2">
    <source>
        <dbReference type="SMART" id="SM00184"/>
    </source>
</evidence>
<dbReference type="AlphaFoldDB" id="A0AAU9I985"/>
<feature type="domain" description="RING-type" evidence="2">
    <location>
        <begin position="337"/>
        <end position="377"/>
    </location>
</feature>
<dbReference type="SMART" id="SM00184">
    <property type="entry name" value="RING"/>
    <property type="match status" value="2"/>
</dbReference>
<feature type="region of interest" description="Disordered" evidence="1">
    <location>
        <begin position="251"/>
        <end position="327"/>
    </location>
</feature>
<evidence type="ECO:0000256" key="1">
    <source>
        <dbReference type="SAM" id="MobiDB-lite"/>
    </source>
</evidence>
<dbReference type="InterPro" id="IPR001841">
    <property type="entry name" value="Znf_RING"/>
</dbReference>